<dbReference type="EMBL" id="DVOC01000084">
    <property type="protein sequence ID" value="HIU91312.1"/>
    <property type="molecule type" value="Genomic_DNA"/>
</dbReference>
<comment type="catalytic activity">
    <reaction evidence="1">
        <text>ATP + protein L-histidine = ADP + protein N-phospho-L-histidine.</text>
        <dbReference type="EC" id="2.7.13.3"/>
    </reaction>
</comment>
<reference evidence="9" key="2">
    <citation type="journal article" date="2021" name="PeerJ">
        <title>Extensive microbial diversity within the chicken gut microbiome revealed by metagenomics and culture.</title>
        <authorList>
            <person name="Gilroy R."/>
            <person name="Ravi A."/>
            <person name="Getino M."/>
            <person name="Pursley I."/>
            <person name="Horton D.L."/>
            <person name="Alikhan N.F."/>
            <person name="Baker D."/>
            <person name="Gharbi K."/>
            <person name="Hall N."/>
            <person name="Watson M."/>
            <person name="Adriaenssens E.M."/>
            <person name="Foster-Nyarko E."/>
            <person name="Jarju S."/>
            <person name="Secka A."/>
            <person name="Antonio M."/>
            <person name="Oren A."/>
            <person name="Chaudhuri R.R."/>
            <person name="La Ragione R."/>
            <person name="Hildebrand F."/>
            <person name="Pallen M.J."/>
        </authorList>
    </citation>
    <scope>NUCLEOTIDE SEQUENCE</scope>
    <source>
        <strain evidence="9">ChiHjej12B11-7776</strain>
    </source>
</reference>
<evidence type="ECO:0000256" key="7">
    <source>
        <dbReference type="SAM" id="Phobius"/>
    </source>
</evidence>
<evidence type="ECO:0000256" key="1">
    <source>
        <dbReference type="ARBA" id="ARBA00000085"/>
    </source>
</evidence>
<protein>
    <recommendedName>
        <fullName evidence="2">histidine kinase</fullName>
        <ecNumber evidence="2">2.7.13.3</ecNumber>
    </recommendedName>
</protein>
<dbReference type="InterPro" id="IPR005467">
    <property type="entry name" value="His_kinase_dom"/>
</dbReference>
<proteinExistence type="predicted"/>
<keyword evidence="5 9" id="KW-0418">Kinase</keyword>
<evidence type="ECO:0000256" key="2">
    <source>
        <dbReference type="ARBA" id="ARBA00012438"/>
    </source>
</evidence>
<dbReference type="InterPro" id="IPR050736">
    <property type="entry name" value="Sensor_HK_Regulatory"/>
</dbReference>
<dbReference type="Pfam" id="PF00512">
    <property type="entry name" value="HisKA"/>
    <property type="match status" value="1"/>
</dbReference>
<keyword evidence="7" id="KW-1133">Transmembrane helix</keyword>
<dbReference type="EC" id="2.7.13.3" evidence="2"/>
<dbReference type="Proteomes" id="UP000886852">
    <property type="component" value="Unassembled WGS sequence"/>
</dbReference>
<dbReference type="InterPro" id="IPR036097">
    <property type="entry name" value="HisK_dim/P_sf"/>
</dbReference>
<dbReference type="InterPro" id="IPR036890">
    <property type="entry name" value="HATPase_C_sf"/>
</dbReference>
<dbReference type="PROSITE" id="PS50109">
    <property type="entry name" value="HIS_KIN"/>
    <property type="match status" value="1"/>
</dbReference>
<reference evidence="9" key="1">
    <citation type="submission" date="2020-10" db="EMBL/GenBank/DDBJ databases">
        <authorList>
            <person name="Gilroy R."/>
        </authorList>
    </citation>
    <scope>NUCLEOTIDE SEQUENCE</scope>
    <source>
        <strain evidence="9">ChiHjej12B11-7776</strain>
    </source>
</reference>
<evidence type="ECO:0000256" key="4">
    <source>
        <dbReference type="ARBA" id="ARBA00022679"/>
    </source>
</evidence>
<dbReference type="AlphaFoldDB" id="A0A9D1MY33"/>
<dbReference type="SMART" id="SM00387">
    <property type="entry name" value="HATPase_c"/>
    <property type="match status" value="1"/>
</dbReference>
<comment type="caution">
    <text evidence="9">The sequence shown here is derived from an EMBL/GenBank/DDBJ whole genome shotgun (WGS) entry which is preliminary data.</text>
</comment>
<dbReference type="PANTHER" id="PTHR43711">
    <property type="entry name" value="TWO-COMPONENT HISTIDINE KINASE"/>
    <property type="match status" value="1"/>
</dbReference>
<dbReference type="FunFam" id="3.30.565.10:FF:000006">
    <property type="entry name" value="Sensor histidine kinase WalK"/>
    <property type="match status" value="1"/>
</dbReference>
<evidence type="ECO:0000256" key="3">
    <source>
        <dbReference type="ARBA" id="ARBA00022553"/>
    </source>
</evidence>
<dbReference type="CDD" id="cd00082">
    <property type="entry name" value="HisKA"/>
    <property type="match status" value="1"/>
</dbReference>
<dbReference type="SMART" id="SM00388">
    <property type="entry name" value="HisKA"/>
    <property type="match status" value="1"/>
</dbReference>
<evidence type="ECO:0000313" key="9">
    <source>
        <dbReference type="EMBL" id="HIU91312.1"/>
    </source>
</evidence>
<dbReference type="Gene3D" id="1.10.287.130">
    <property type="match status" value="1"/>
</dbReference>
<gene>
    <name evidence="9" type="ORF">IAC72_04815</name>
</gene>
<evidence type="ECO:0000256" key="6">
    <source>
        <dbReference type="ARBA" id="ARBA00023012"/>
    </source>
</evidence>
<organism evidence="9 10">
    <name type="scientific">Candidatus Fimimonas merdipullorum</name>
    <dbReference type="NCBI Taxonomy" id="2840822"/>
    <lineage>
        <taxon>Bacteria</taxon>
        <taxon>Pseudomonadati</taxon>
        <taxon>Myxococcota</taxon>
        <taxon>Myxococcia</taxon>
        <taxon>Myxococcales</taxon>
        <taxon>Cystobacterineae</taxon>
        <taxon>Myxococcaceae</taxon>
        <taxon>Myxococcaceae incertae sedis</taxon>
        <taxon>Candidatus Fimimonas</taxon>
    </lineage>
</organism>
<dbReference type="InterPro" id="IPR003661">
    <property type="entry name" value="HisK_dim/P_dom"/>
</dbReference>
<feature type="transmembrane region" description="Helical" evidence="7">
    <location>
        <begin position="20"/>
        <end position="44"/>
    </location>
</feature>
<keyword evidence="7" id="KW-0472">Membrane</keyword>
<keyword evidence="4" id="KW-0808">Transferase</keyword>
<keyword evidence="3" id="KW-0597">Phosphoprotein</keyword>
<dbReference type="InterPro" id="IPR003594">
    <property type="entry name" value="HATPase_dom"/>
</dbReference>
<dbReference type="SUPFAM" id="SSF47384">
    <property type="entry name" value="Homodimeric domain of signal transducing histidine kinase"/>
    <property type="match status" value="1"/>
</dbReference>
<accession>A0A9D1MY33</accession>
<dbReference type="InterPro" id="IPR004358">
    <property type="entry name" value="Sig_transdc_His_kin-like_C"/>
</dbReference>
<evidence type="ECO:0000313" key="10">
    <source>
        <dbReference type="Proteomes" id="UP000886852"/>
    </source>
</evidence>
<sequence length="348" mass="38132">MSKKGRKSRSVFNRITLTVVLGLFILLVATMLLTAAAVSVIVSFGAVENLWLYAIIIFAISVAIGTGLSFAYSAVMVKITRPYVEGLQKIADCDFSVRIQDSPLLAGLGIAQNFNDMAKKLESVETLREGFISDFSHEFKTPIVSLSGFVALLQRPDVSDEDKKEYLAVISEECGRLVRLSDNVLTLSGLEGRQVTLQSFVLDEQLRRCMLMFEKQCAEKGVEMCADLPQITVRSESKLLSQVWVNLLSNAVKFTPAGGKVSVSARQERGVVSVTISDTGCGMDEEVRSRIFDKFYQADSSRATQGNGLGLAIVDKIAKLLHLQVQVQSKRGEGSSFTVIIPDKDETK</sequence>
<dbReference type="Pfam" id="PF02518">
    <property type="entry name" value="HATPase_c"/>
    <property type="match status" value="1"/>
</dbReference>
<dbReference type="GO" id="GO:0000155">
    <property type="term" value="F:phosphorelay sensor kinase activity"/>
    <property type="evidence" value="ECO:0007669"/>
    <property type="project" value="InterPro"/>
</dbReference>
<dbReference type="SUPFAM" id="SSF55874">
    <property type="entry name" value="ATPase domain of HSP90 chaperone/DNA topoisomerase II/histidine kinase"/>
    <property type="match status" value="1"/>
</dbReference>
<evidence type="ECO:0000256" key="5">
    <source>
        <dbReference type="ARBA" id="ARBA00022777"/>
    </source>
</evidence>
<feature type="domain" description="Histidine kinase" evidence="8">
    <location>
        <begin position="134"/>
        <end position="345"/>
    </location>
</feature>
<dbReference type="PANTHER" id="PTHR43711:SF1">
    <property type="entry name" value="HISTIDINE KINASE 1"/>
    <property type="match status" value="1"/>
</dbReference>
<dbReference type="PRINTS" id="PR00344">
    <property type="entry name" value="BCTRLSENSOR"/>
</dbReference>
<dbReference type="Gene3D" id="3.30.565.10">
    <property type="entry name" value="Histidine kinase-like ATPase, C-terminal domain"/>
    <property type="match status" value="1"/>
</dbReference>
<name>A0A9D1MY33_9BACT</name>
<feature type="transmembrane region" description="Helical" evidence="7">
    <location>
        <begin position="50"/>
        <end position="72"/>
    </location>
</feature>
<keyword evidence="7" id="KW-0812">Transmembrane</keyword>
<keyword evidence="6" id="KW-0902">Two-component regulatory system</keyword>
<evidence type="ECO:0000259" key="8">
    <source>
        <dbReference type="PROSITE" id="PS50109"/>
    </source>
</evidence>